<reference evidence="6 7" key="1">
    <citation type="submission" date="2020-05" db="EMBL/GenBank/DDBJ databases">
        <title>Draft Genome Sequences of Sphingomonas sp. Isolated from the International Space Station.</title>
        <authorList>
            <person name="Bijlani S."/>
            <person name="Singh N.K."/>
            <person name="Mason C.E."/>
            <person name="Wang C.C."/>
            <person name="Venkateswaran K."/>
        </authorList>
    </citation>
    <scope>NUCLEOTIDE SEQUENCE [LARGE SCALE GENOMIC DNA]</scope>
    <source>
        <strain evidence="4 7">IIF7SW-B5</strain>
        <strain evidence="5">ISS-IIF7SWP</strain>
    </source>
</reference>
<keyword evidence="3" id="KW-0472">Membrane</keyword>
<dbReference type="Proteomes" id="UP000557656">
    <property type="component" value="Unassembled WGS sequence"/>
</dbReference>
<evidence type="ECO:0000256" key="3">
    <source>
        <dbReference type="SAM" id="Phobius"/>
    </source>
</evidence>
<evidence type="ECO:0000313" key="7">
    <source>
        <dbReference type="Proteomes" id="UP000557656"/>
    </source>
</evidence>
<protein>
    <submittedName>
        <fullName evidence="5">CDP-alcohol phosphatidyltransferase family protein</fullName>
    </submittedName>
</protein>
<dbReference type="RefSeq" id="WP_126002534.1">
    <property type="nucleotide sequence ID" value="NZ_JABEOV010000042.1"/>
</dbReference>
<evidence type="ECO:0000313" key="6">
    <source>
        <dbReference type="Proteomes" id="UP000531581"/>
    </source>
</evidence>
<feature type="transmembrane region" description="Helical" evidence="3">
    <location>
        <begin position="101"/>
        <end position="122"/>
    </location>
</feature>
<feature type="transmembrane region" description="Helical" evidence="3">
    <location>
        <begin position="241"/>
        <end position="259"/>
    </location>
</feature>
<dbReference type="EMBL" id="JABEOV010000042">
    <property type="protein sequence ID" value="NNG55750.1"/>
    <property type="molecule type" value="Genomic_DNA"/>
</dbReference>
<keyword evidence="3" id="KW-0812">Transmembrane</keyword>
<evidence type="ECO:0000313" key="5">
    <source>
        <dbReference type="EMBL" id="NVP33520.1"/>
    </source>
</evidence>
<organism evidence="5 6">
    <name type="scientific">Sphingomonas sanguinis</name>
    <dbReference type="NCBI Taxonomy" id="33051"/>
    <lineage>
        <taxon>Bacteria</taxon>
        <taxon>Pseudomonadati</taxon>
        <taxon>Pseudomonadota</taxon>
        <taxon>Alphaproteobacteria</taxon>
        <taxon>Sphingomonadales</taxon>
        <taxon>Sphingomonadaceae</taxon>
        <taxon>Sphingomonas</taxon>
    </lineage>
</organism>
<evidence type="ECO:0000313" key="4">
    <source>
        <dbReference type="EMBL" id="NNG55750.1"/>
    </source>
</evidence>
<name>A0A7Y7QZB1_9SPHN</name>
<dbReference type="InterPro" id="IPR043130">
    <property type="entry name" value="CDP-OH_PTrfase_TM_dom"/>
</dbReference>
<sequence>MTLAITDLSRDRRIEDPTNLWIIHPAARRLLPWFLARGISANAVSLGGLALGTVAALAYAQWKIWPFALAGLLLSVGWLIADGLDGMIARATGTASPLGRVLDGVCDHGVFILIYVALALSIGTVEGWALAVAAGVAHMVQSNMFESERARFHRRCKAVAMIALPAPSRNPLVRLYDFGWGMLDRVAARFDDVLQHHPAPADLAATYGALAAKPMRLMSLLSANVRVYAIFLACLIGNPRLFWWVELVPLNIILILGLFQHRMVEKRLGTVSMKHSSRIEGIMK</sequence>
<keyword evidence="1 2" id="KW-0808">Transferase</keyword>
<proteinExistence type="inferred from homology"/>
<feature type="transmembrane region" description="Helical" evidence="3">
    <location>
        <begin position="64"/>
        <end position="81"/>
    </location>
</feature>
<dbReference type="GO" id="GO:0008654">
    <property type="term" value="P:phospholipid biosynthetic process"/>
    <property type="evidence" value="ECO:0007669"/>
    <property type="project" value="InterPro"/>
</dbReference>
<keyword evidence="7" id="KW-1185">Reference proteome</keyword>
<gene>
    <name evidence="4" type="ORF">HKX05_20705</name>
    <name evidence="5" type="ORF">HLV41_21025</name>
</gene>
<comment type="similarity">
    <text evidence="2">Belongs to the CDP-alcohol phosphatidyltransferase class-I family.</text>
</comment>
<dbReference type="EMBL" id="JABYQV010000051">
    <property type="protein sequence ID" value="NVP33520.1"/>
    <property type="molecule type" value="Genomic_DNA"/>
</dbReference>
<dbReference type="Pfam" id="PF01066">
    <property type="entry name" value="CDP-OH_P_transf"/>
    <property type="match status" value="1"/>
</dbReference>
<dbReference type="Proteomes" id="UP000531581">
    <property type="component" value="Unassembled WGS sequence"/>
</dbReference>
<comment type="caution">
    <text evidence="5">The sequence shown here is derived from an EMBL/GenBank/DDBJ whole genome shotgun (WGS) entry which is preliminary data.</text>
</comment>
<dbReference type="AlphaFoldDB" id="A0A7Y7QZB1"/>
<evidence type="ECO:0000256" key="1">
    <source>
        <dbReference type="ARBA" id="ARBA00022679"/>
    </source>
</evidence>
<accession>A0A7Y7QZB1</accession>
<dbReference type="InterPro" id="IPR048254">
    <property type="entry name" value="CDP_ALCOHOL_P_TRANSF_CS"/>
</dbReference>
<dbReference type="GO" id="GO:0016020">
    <property type="term" value="C:membrane"/>
    <property type="evidence" value="ECO:0007669"/>
    <property type="project" value="InterPro"/>
</dbReference>
<evidence type="ECO:0000256" key="2">
    <source>
        <dbReference type="RuleBase" id="RU003750"/>
    </source>
</evidence>
<dbReference type="Gene3D" id="1.20.120.1760">
    <property type="match status" value="1"/>
</dbReference>
<dbReference type="PROSITE" id="PS00379">
    <property type="entry name" value="CDP_ALCOHOL_P_TRANSF"/>
    <property type="match status" value="1"/>
</dbReference>
<keyword evidence="3" id="KW-1133">Transmembrane helix</keyword>
<feature type="transmembrane region" description="Helical" evidence="3">
    <location>
        <begin position="34"/>
        <end position="58"/>
    </location>
</feature>
<dbReference type="InterPro" id="IPR000462">
    <property type="entry name" value="CDP-OH_P_trans"/>
</dbReference>
<dbReference type="GO" id="GO:0016780">
    <property type="term" value="F:phosphotransferase activity, for other substituted phosphate groups"/>
    <property type="evidence" value="ECO:0007669"/>
    <property type="project" value="InterPro"/>
</dbReference>